<dbReference type="SUPFAM" id="SSF51445">
    <property type="entry name" value="(Trans)glycosidases"/>
    <property type="match status" value="1"/>
</dbReference>
<evidence type="ECO:0000256" key="6">
    <source>
        <dbReference type="PIRSR" id="PIRSR625705-1"/>
    </source>
</evidence>
<dbReference type="PRINTS" id="PR00738">
    <property type="entry name" value="GLHYDRLASE20"/>
</dbReference>
<comment type="similarity">
    <text evidence="2">Belongs to the glycosyl hydrolase 20 family.</text>
</comment>
<dbReference type="Gene3D" id="3.20.20.80">
    <property type="entry name" value="Glycosidases"/>
    <property type="match status" value="1"/>
</dbReference>
<dbReference type="PANTHER" id="PTHR22600:SF57">
    <property type="entry name" value="BETA-N-ACETYLHEXOSAMINIDASE"/>
    <property type="match status" value="1"/>
</dbReference>
<dbReference type="SUPFAM" id="SSF55545">
    <property type="entry name" value="beta-N-acetylhexosaminidase-like domain"/>
    <property type="match status" value="1"/>
</dbReference>
<evidence type="ECO:0000259" key="8">
    <source>
        <dbReference type="Pfam" id="PF02838"/>
    </source>
</evidence>
<dbReference type="CAZy" id="GH20">
    <property type="family name" value="Glycoside Hydrolase Family 20"/>
</dbReference>
<dbReference type="GO" id="GO:0016020">
    <property type="term" value="C:membrane"/>
    <property type="evidence" value="ECO:0007669"/>
    <property type="project" value="TreeGrafter"/>
</dbReference>
<evidence type="ECO:0000256" key="3">
    <source>
        <dbReference type="ARBA" id="ARBA00012663"/>
    </source>
</evidence>
<dbReference type="GO" id="GO:0005975">
    <property type="term" value="P:carbohydrate metabolic process"/>
    <property type="evidence" value="ECO:0007669"/>
    <property type="project" value="InterPro"/>
</dbReference>
<evidence type="ECO:0000259" key="7">
    <source>
        <dbReference type="Pfam" id="PF00728"/>
    </source>
</evidence>
<dbReference type="PANTHER" id="PTHR22600">
    <property type="entry name" value="BETA-HEXOSAMINIDASE"/>
    <property type="match status" value="1"/>
</dbReference>
<protein>
    <recommendedName>
        <fullName evidence="3">beta-N-acetylhexosaminidase</fullName>
        <ecNumber evidence="3">3.2.1.52</ecNumber>
    </recommendedName>
</protein>
<keyword evidence="4" id="KW-0378">Hydrolase</keyword>
<name>Q9KI44_9CELL</name>
<comment type="catalytic activity">
    <reaction evidence="1">
        <text>Hydrolysis of terminal non-reducing N-acetyl-D-hexosamine residues in N-acetyl-beta-D-hexosaminides.</text>
        <dbReference type="EC" id="3.2.1.52"/>
    </reaction>
</comment>
<evidence type="ECO:0000256" key="2">
    <source>
        <dbReference type="ARBA" id="ARBA00006285"/>
    </source>
</evidence>
<dbReference type="AlphaFoldDB" id="Q9KI44"/>
<evidence type="ECO:0000256" key="1">
    <source>
        <dbReference type="ARBA" id="ARBA00001231"/>
    </source>
</evidence>
<sequence>MSPIALIPRPQHLDQLDEPPFVLGETSTVVVEPRPELIQTGVLTADLFGRLSGRAIEVRYAGAEPAPGSIVLTRTAPVTDGGPGADETYQVVVRAGRVEVRSPSVAGLVHGVVTLRQLATVDEGSVRIPAVRIQDAPRFAWRGLSIDVARHFFGVEDLKGVIGLMAHYKLNVLHLHLTDEQGWRLHVPSRPKLTELSSDSAGGGRPRRLLHAGGLRRAHRVRRGAAASAWSREIDVPGHVNAALHAYGELTPSGEPTDVYDGIEVGFSRLHADLPATRPFLEAVFTDVAAMTAGEHVHIGGDEVLTMEPEEYARFVALAAQVVRAAGKEVVGWQEIAHTPLEPGTVVQYWDTRVDPEPFVRAAREGARLLMSPGSKAYLDMKYDASFPLGLEWAGRIEVRDAYDWEPTTLIEGLPAESVIGVEAAVWTETLRTLDDLTTMLLPRLAAVAEVAWTPPEARDWADFRGRVARHGQFWDHLGVAWYRSPQVDWSTRP</sequence>
<gene>
    <name evidence="9" type="primary">nagA</name>
</gene>
<dbReference type="CDD" id="cd06568">
    <property type="entry name" value="GH20_SpHex_like"/>
    <property type="match status" value="1"/>
</dbReference>
<feature type="active site" description="Proton donor" evidence="6">
    <location>
        <position position="303"/>
    </location>
</feature>
<evidence type="ECO:0000313" key="9">
    <source>
        <dbReference type="EMBL" id="AAF78601.1"/>
    </source>
</evidence>
<dbReference type="InterPro" id="IPR017853">
    <property type="entry name" value="GH"/>
</dbReference>
<dbReference type="Pfam" id="PF02838">
    <property type="entry name" value="Glyco_hydro_20b"/>
    <property type="match status" value="1"/>
</dbReference>
<dbReference type="Pfam" id="PF00728">
    <property type="entry name" value="Glyco_hydro_20"/>
    <property type="match status" value="1"/>
</dbReference>
<dbReference type="EMBL" id="AF242587">
    <property type="protein sequence ID" value="AAF78601.1"/>
    <property type="molecule type" value="Genomic_DNA"/>
</dbReference>
<proteinExistence type="inferred from homology"/>
<keyword evidence="5" id="KW-0326">Glycosidase</keyword>
<dbReference type="GO" id="GO:0030203">
    <property type="term" value="P:glycosaminoglycan metabolic process"/>
    <property type="evidence" value="ECO:0007669"/>
    <property type="project" value="TreeGrafter"/>
</dbReference>
<accession>Q9KI44</accession>
<dbReference type="InterPro" id="IPR029018">
    <property type="entry name" value="Hex-like_dom2"/>
</dbReference>
<dbReference type="InterPro" id="IPR015882">
    <property type="entry name" value="HEX_bac_N"/>
</dbReference>
<reference evidence="9" key="1">
    <citation type="submission" date="2001-01" db="EMBL/GenBank/DDBJ databases">
        <authorList>
            <person name="Choi Y.J."/>
            <person name="Kim E.J."/>
            <person name="Shin Y.C."/>
        </authorList>
    </citation>
    <scope>NUCLEOTIDE SEQUENCE</scope>
</reference>
<dbReference type="InterPro" id="IPR025705">
    <property type="entry name" value="Beta_hexosaminidase_sua/sub"/>
</dbReference>
<dbReference type="GO" id="GO:0004563">
    <property type="term" value="F:beta-N-acetylhexosaminidase activity"/>
    <property type="evidence" value="ECO:0007669"/>
    <property type="project" value="UniProtKB-EC"/>
</dbReference>
<organism evidence="9">
    <name type="scientific">Cellulomonas sp. GM13</name>
    <dbReference type="NCBI Taxonomy" id="103710"/>
    <lineage>
        <taxon>Bacteria</taxon>
        <taxon>Bacillati</taxon>
        <taxon>Actinomycetota</taxon>
        <taxon>Actinomycetes</taxon>
        <taxon>Micrococcales</taxon>
        <taxon>Cellulomonadaceae</taxon>
        <taxon>Cellulomonas</taxon>
    </lineage>
</organism>
<dbReference type="InterPro" id="IPR015883">
    <property type="entry name" value="Glyco_hydro_20_cat"/>
</dbReference>
<evidence type="ECO:0000256" key="4">
    <source>
        <dbReference type="ARBA" id="ARBA00022801"/>
    </source>
</evidence>
<feature type="domain" description="Glycoside hydrolase family 20 catalytic" evidence="7">
    <location>
        <begin position="139"/>
        <end position="455"/>
    </location>
</feature>
<dbReference type="Gene3D" id="3.30.379.10">
    <property type="entry name" value="Chitobiase/beta-hexosaminidase domain 2-like"/>
    <property type="match status" value="1"/>
</dbReference>
<feature type="domain" description="Beta-hexosaminidase bacterial type N-terminal" evidence="8">
    <location>
        <begin position="5"/>
        <end position="136"/>
    </location>
</feature>
<evidence type="ECO:0000256" key="5">
    <source>
        <dbReference type="ARBA" id="ARBA00023295"/>
    </source>
</evidence>
<dbReference type="EC" id="3.2.1.52" evidence="3"/>